<evidence type="ECO:0000313" key="4">
    <source>
        <dbReference type="Proteomes" id="UP000073923"/>
    </source>
</evidence>
<dbReference type="InterPro" id="IPR001279">
    <property type="entry name" value="Metallo-B-lactamas"/>
</dbReference>
<dbReference type="PANTHER" id="PTHR42951:SF17">
    <property type="entry name" value="METALLO-BETA-LACTAMASE DOMAIN-CONTAINING PROTEIN"/>
    <property type="match status" value="1"/>
</dbReference>
<proteinExistence type="predicted"/>
<feature type="signal peptide" evidence="1">
    <location>
        <begin position="1"/>
        <end position="20"/>
    </location>
</feature>
<dbReference type="PATRIC" id="fig|172044.3.peg.2553"/>
<gene>
    <name evidence="3" type="ORF">NS355_01485</name>
</gene>
<dbReference type="EMBL" id="LDTF01000007">
    <property type="protein sequence ID" value="KTW00903.1"/>
    <property type="molecule type" value="Genomic_DNA"/>
</dbReference>
<dbReference type="InterPro" id="IPR050855">
    <property type="entry name" value="NDM-1-like"/>
</dbReference>
<keyword evidence="1" id="KW-0732">Signal</keyword>
<comment type="caution">
    <text evidence="3">The sequence shown here is derived from an EMBL/GenBank/DDBJ whole genome shotgun (WGS) entry which is preliminary data.</text>
</comment>
<reference evidence="3 4" key="1">
    <citation type="journal article" date="2016" name="Front. Microbiol.">
        <title>Genomic Resource of Rice Seed Associated Bacteria.</title>
        <authorList>
            <person name="Midha S."/>
            <person name="Bansal K."/>
            <person name="Sharma S."/>
            <person name="Kumar N."/>
            <person name="Patil P.P."/>
            <person name="Chaudhry V."/>
            <person name="Patil P.B."/>
        </authorList>
    </citation>
    <scope>NUCLEOTIDE SEQUENCE [LARGE SCALE GENOMIC DNA]</scope>
    <source>
        <strain evidence="3 4">NS355</strain>
    </source>
</reference>
<evidence type="ECO:0000313" key="3">
    <source>
        <dbReference type="EMBL" id="KTW00903.1"/>
    </source>
</evidence>
<evidence type="ECO:0000259" key="2">
    <source>
        <dbReference type="SMART" id="SM00849"/>
    </source>
</evidence>
<dbReference type="NCBIfam" id="NF012229">
    <property type="entry name" value="bla_class_B_core"/>
    <property type="match status" value="1"/>
</dbReference>
<dbReference type="NCBIfam" id="NF033105">
    <property type="entry name" value="bla_subclass_B3"/>
    <property type="match status" value="1"/>
</dbReference>
<sequence length="287" mass="30401">MLARPTLLSLIAIVTAPASPQTPDPLTKSIITEHTAEWLEPRPPVKVFGPTYLVGFGGLNVALIDTGKGLILIDGALPQAAPAILANVATLGFRPRDIKYILSTEPHFDHAGGLAALARDTGATVVASPRGAEGLRTGRLAADDPQRGYDSRFPAVQSVRIIRDGERLKLGNTVVTARATPGHTMGSMSWSWRACEGQRCKAIVFAASLNPVSTDDYRFSAPTNKAVVAAFARGQAAMRALPCNILITAHADQDGATERFLTAPGACRAYAASSQRKLAQRLGQEAR</sequence>
<accession>A0A147IYM9</accession>
<feature type="domain" description="Metallo-beta-lactamase" evidence="2">
    <location>
        <begin position="58"/>
        <end position="250"/>
    </location>
</feature>
<dbReference type="SMART" id="SM00849">
    <property type="entry name" value="Lactamase_B"/>
    <property type="match status" value="1"/>
</dbReference>
<feature type="chain" id="PRO_5007549127" evidence="1">
    <location>
        <begin position="21"/>
        <end position="287"/>
    </location>
</feature>
<protein>
    <submittedName>
        <fullName evidence="3">Beta-lactamase</fullName>
    </submittedName>
</protein>
<evidence type="ECO:0000256" key="1">
    <source>
        <dbReference type="SAM" id="SignalP"/>
    </source>
</evidence>
<dbReference type="Proteomes" id="UP000073923">
    <property type="component" value="Unassembled WGS sequence"/>
</dbReference>
<dbReference type="Pfam" id="PF00753">
    <property type="entry name" value="Lactamase_B"/>
    <property type="match status" value="1"/>
</dbReference>
<dbReference type="InterPro" id="IPR036866">
    <property type="entry name" value="RibonucZ/Hydroxyglut_hydro"/>
</dbReference>
<dbReference type="RefSeq" id="WP_058744038.1">
    <property type="nucleotide sequence ID" value="NZ_LDTF01000007.1"/>
</dbReference>
<dbReference type="PANTHER" id="PTHR42951">
    <property type="entry name" value="METALLO-BETA-LACTAMASE DOMAIN-CONTAINING"/>
    <property type="match status" value="1"/>
</dbReference>
<dbReference type="AlphaFoldDB" id="A0A147IYM9"/>
<dbReference type="Gene3D" id="3.60.15.10">
    <property type="entry name" value="Ribonuclease Z/Hydroxyacylglutathione hydrolase-like"/>
    <property type="match status" value="1"/>
</dbReference>
<name>A0A147IYM9_9SPHN</name>
<organism evidence="3 4">
    <name type="scientific">Sphingomonas yabuuchiae</name>
    <dbReference type="NCBI Taxonomy" id="172044"/>
    <lineage>
        <taxon>Bacteria</taxon>
        <taxon>Pseudomonadati</taxon>
        <taxon>Pseudomonadota</taxon>
        <taxon>Alphaproteobacteria</taxon>
        <taxon>Sphingomonadales</taxon>
        <taxon>Sphingomonadaceae</taxon>
        <taxon>Sphingomonas</taxon>
    </lineage>
</organism>
<dbReference type="SUPFAM" id="SSF56281">
    <property type="entry name" value="Metallo-hydrolase/oxidoreductase"/>
    <property type="match status" value="1"/>
</dbReference>
<dbReference type="OrthoDB" id="9773738at2"/>